<gene>
    <name evidence="2" type="ORF">B6N60_04247</name>
</gene>
<keyword evidence="3" id="KW-1185">Reference proteome</keyword>
<keyword evidence="1" id="KW-0812">Transmembrane</keyword>
<feature type="transmembrane region" description="Helical" evidence="1">
    <location>
        <begin position="6"/>
        <end position="26"/>
    </location>
</feature>
<evidence type="ECO:0000313" key="3">
    <source>
        <dbReference type="Proteomes" id="UP000683511"/>
    </source>
</evidence>
<evidence type="ECO:0000313" key="2">
    <source>
        <dbReference type="EMBL" id="QXE25532.1"/>
    </source>
</evidence>
<dbReference type="EMBL" id="CP021056">
    <property type="protein sequence ID" value="QXE25532.1"/>
    <property type="molecule type" value="Genomic_DNA"/>
</dbReference>
<proteinExistence type="predicted"/>
<dbReference type="Proteomes" id="UP000683511">
    <property type="component" value="Chromosome"/>
</dbReference>
<dbReference type="KEGG" id="rsin:B6N60_04247"/>
<reference evidence="2" key="1">
    <citation type="submission" date="2017-04" db="EMBL/GenBank/DDBJ databases">
        <title>Genome deletions in a multicellular cyanobacterial endosymbiont for morphological adaptation in marine diatoms.</title>
        <authorList>
            <person name="Wang Y."/>
            <person name="Gao H."/>
            <person name="Li R."/>
            <person name="Xu X."/>
        </authorList>
    </citation>
    <scope>NUCLEOTIDE SEQUENCE</scope>
    <source>
        <strain evidence="2">FACHB 800</strain>
    </source>
</reference>
<keyword evidence="1" id="KW-1133">Transmembrane helix</keyword>
<organism evidence="2 3">
    <name type="scientific">Richelia sinica FACHB-800</name>
    <dbReference type="NCBI Taxonomy" id="1357546"/>
    <lineage>
        <taxon>Bacteria</taxon>
        <taxon>Bacillati</taxon>
        <taxon>Cyanobacteriota</taxon>
        <taxon>Cyanophyceae</taxon>
        <taxon>Nostocales</taxon>
        <taxon>Nostocaceae</taxon>
        <taxon>Richelia</taxon>
    </lineage>
</organism>
<keyword evidence="1" id="KW-0472">Membrane</keyword>
<sequence length="36" mass="3948">MKTSLLFSITINNCYVVITALTIHLFSSDTGAILVF</sequence>
<evidence type="ECO:0000256" key="1">
    <source>
        <dbReference type="SAM" id="Phobius"/>
    </source>
</evidence>
<name>A0A975TCH4_9NOST</name>
<protein>
    <submittedName>
        <fullName evidence="2">Uncharacterized protein</fullName>
    </submittedName>
</protein>
<accession>A0A975TCH4</accession>
<dbReference type="AlphaFoldDB" id="A0A975TCH4"/>